<dbReference type="PANTHER" id="PTHR12901">
    <property type="entry name" value="SPERM PROTEIN HOMOLOG"/>
    <property type="match status" value="1"/>
</dbReference>
<evidence type="ECO:0000313" key="4">
    <source>
        <dbReference type="Proteomes" id="UP001597135"/>
    </source>
</evidence>
<dbReference type="PANTHER" id="PTHR12901:SF10">
    <property type="entry name" value="COENZYME Q-BINDING PROTEIN COQ10, MITOCHONDRIAL"/>
    <property type="match status" value="1"/>
</dbReference>
<evidence type="ECO:0000313" key="3">
    <source>
        <dbReference type="EMBL" id="MFD1343429.1"/>
    </source>
</evidence>
<dbReference type="InterPro" id="IPR005031">
    <property type="entry name" value="COQ10_START"/>
</dbReference>
<dbReference type="InterPro" id="IPR023393">
    <property type="entry name" value="START-like_dom_sf"/>
</dbReference>
<comment type="caution">
    <text evidence="3">The sequence shown here is derived from an EMBL/GenBank/DDBJ whole genome shotgun (WGS) entry which is preliminary data.</text>
</comment>
<dbReference type="RefSeq" id="WP_386804373.1">
    <property type="nucleotide sequence ID" value="NZ_JBHTMU010000024.1"/>
</dbReference>
<keyword evidence="4" id="KW-1185">Reference proteome</keyword>
<feature type="domain" description="Coenzyme Q-binding protein COQ10 START" evidence="2">
    <location>
        <begin position="10"/>
        <end position="139"/>
    </location>
</feature>
<name>A0ABW3ZJY2_9RHOB</name>
<comment type="similarity">
    <text evidence="1">Belongs to the ribosome association toxin RatA family.</text>
</comment>
<dbReference type="Gene3D" id="3.30.530.20">
    <property type="match status" value="1"/>
</dbReference>
<proteinExistence type="inferred from homology"/>
<organism evidence="3 4">
    <name type="scientific">Litorisediminicola beolgyonensis</name>
    <dbReference type="NCBI Taxonomy" id="1173614"/>
    <lineage>
        <taxon>Bacteria</taxon>
        <taxon>Pseudomonadati</taxon>
        <taxon>Pseudomonadota</taxon>
        <taxon>Alphaproteobacteria</taxon>
        <taxon>Rhodobacterales</taxon>
        <taxon>Paracoccaceae</taxon>
        <taxon>Litorisediminicola</taxon>
    </lineage>
</organism>
<dbReference type="CDD" id="cd07813">
    <property type="entry name" value="COQ10p_like"/>
    <property type="match status" value="1"/>
</dbReference>
<protein>
    <submittedName>
        <fullName evidence="3">Type II toxin-antitoxin system RatA family toxin</fullName>
    </submittedName>
</protein>
<dbReference type="EMBL" id="JBHTMU010000024">
    <property type="protein sequence ID" value="MFD1343429.1"/>
    <property type="molecule type" value="Genomic_DNA"/>
</dbReference>
<gene>
    <name evidence="3" type="ORF">ACFQ4E_13450</name>
</gene>
<dbReference type="SUPFAM" id="SSF55961">
    <property type="entry name" value="Bet v1-like"/>
    <property type="match status" value="1"/>
</dbReference>
<dbReference type="Proteomes" id="UP001597135">
    <property type="component" value="Unassembled WGS sequence"/>
</dbReference>
<dbReference type="InterPro" id="IPR044996">
    <property type="entry name" value="COQ10-like"/>
</dbReference>
<dbReference type="Pfam" id="PF03364">
    <property type="entry name" value="Polyketide_cyc"/>
    <property type="match status" value="1"/>
</dbReference>
<evidence type="ECO:0000256" key="1">
    <source>
        <dbReference type="ARBA" id="ARBA00008918"/>
    </source>
</evidence>
<evidence type="ECO:0000259" key="2">
    <source>
        <dbReference type="Pfam" id="PF03364"/>
    </source>
</evidence>
<sequence length="147" mass="17103">MPSHSETKMLPYSAQQMYDLVADVASYPEFLPWCAAARIRSREDKGDHEVMLADLVISFKVFRERFGSRVVLRPETMEIETEYLDGPIRYLESKWSFKDVEGGAEVSFFVDFEFKNRLLQGAAGMFFYEAMQRVVRAFERRAAELYG</sequence>
<reference evidence="4" key="1">
    <citation type="journal article" date="2019" name="Int. J. Syst. Evol. Microbiol.">
        <title>The Global Catalogue of Microorganisms (GCM) 10K type strain sequencing project: providing services to taxonomists for standard genome sequencing and annotation.</title>
        <authorList>
            <consortium name="The Broad Institute Genomics Platform"/>
            <consortium name="The Broad Institute Genome Sequencing Center for Infectious Disease"/>
            <person name="Wu L."/>
            <person name="Ma J."/>
        </authorList>
    </citation>
    <scope>NUCLEOTIDE SEQUENCE [LARGE SCALE GENOMIC DNA]</scope>
    <source>
        <strain evidence="4">CCUG 62953</strain>
    </source>
</reference>
<accession>A0ABW3ZJY2</accession>